<feature type="compositionally biased region" description="Low complexity" evidence="1">
    <location>
        <begin position="289"/>
        <end position="306"/>
    </location>
</feature>
<gene>
    <name evidence="2" type="ORF">TESG_04897</name>
</gene>
<name>F2S1P0_TRIT1</name>
<dbReference type="HOGENOM" id="CLU_778389_0_0_1"/>
<feature type="compositionally biased region" description="Basic and acidic residues" evidence="1">
    <location>
        <begin position="277"/>
        <end position="288"/>
    </location>
</feature>
<accession>F2S1P0</accession>
<feature type="region of interest" description="Disordered" evidence="1">
    <location>
        <begin position="274"/>
        <end position="384"/>
    </location>
</feature>
<evidence type="ECO:0000256" key="1">
    <source>
        <dbReference type="SAM" id="MobiDB-lite"/>
    </source>
</evidence>
<dbReference type="Proteomes" id="UP000009172">
    <property type="component" value="Unassembled WGS sequence"/>
</dbReference>
<keyword evidence="3" id="KW-1185">Reference proteome</keyword>
<dbReference type="OrthoDB" id="4776522at2759"/>
<dbReference type="EMBL" id="GG698502">
    <property type="protein sequence ID" value="EGD97489.1"/>
    <property type="molecule type" value="Genomic_DNA"/>
</dbReference>
<feature type="region of interest" description="Disordered" evidence="1">
    <location>
        <begin position="226"/>
        <end position="255"/>
    </location>
</feature>
<sequence>MGLRRSLRGYWRAECTHVCASRVLDTERSFCCVRCGFSKKVRWVYVCTEDEDRALSDGFIRGLAETGSDLPSEEQQQQEFELPLNDWMSKAIADGHYTEEEVATLKQQRAAVLEGMRMEATRREEEREMAEADMLAWYGIPMQPPPGIAAPARGSCNSISDAVNEIISEHCGPVVPECRRVYCLRCRPNYHERAWQSLNGLCSENNELLLEKAAVGQPASIFDIPMSEIRRPLPRPEPPRNDKAPGRRVSSPSSTDIADIWKDCWSDLIYGKRTRAARQDEDRPKTPETETPGTKTPETETPGTKTPETETPETETPETPERPPERPCQPLRRPRLVRMPKFCIERRLPSASLDQEEANTPGEQPDKDADRHGEEDEITEETQN</sequence>
<organism evidence="2 3">
    <name type="scientific">Trichophyton tonsurans (strain CBS 112818)</name>
    <name type="common">Scalp ringworm fungus</name>
    <dbReference type="NCBI Taxonomy" id="647933"/>
    <lineage>
        <taxon>Eukaryota</taxon>
        <taxon>Fungi</taxon>
        <taxon>Dikarya</taxon>
        <taxon>Ascomycota</taxon>
        <taxon>Pezizomycotina</taxon>
        <taxon>Eurotiomycetes</taxon>
        <taxon>Eurotiomycetidae</taxon>
        <taxon>Onygenales</taxon>
        <taxon>Arthrodermataceae</taxon>
        <taxon>Trichophyton</taxon>
    </lineage>
</organism>
<evidence type="ECO:0000313" key="3">
    <source>
        <dbReference type="Proteomes" id="UP000009172"/>
    </source>
</evidence>
<feature type="compositionally biased region" description="Basic and acidic residues" evidence="1">
    <location>
        <begin position="364"/>
        <end position="374"/>
    </location>
</feature>
<protein>
    <submittedName>
        <fullName evidence="2">Uncharacterized protein</fullName>
    </submittedName>
</protein>
<dbReference type="AlphaFoldDB" id="F2S1P0"/>
<feature type="compositionally biased region" description="Acidic residues" evidence="1">
    <location>
        <begin position="375"/>
        <end position="384"/>
    </location>
</feature>
<proteinExistence type="predicted"/>
<reference evidence="3" key="1">
    <citation type="journal article" date="2012" name="MBio">
        <title>Comparative genome analysis of Trichophyton rubrum and related dermatophytes reveals candidate genes involved in infection.</title>
        <authorList>
            <person name="Martinez D.A."/>
            <person name="Oliver B.G."/>
            <person name="Graeser Y."/>
            <person name="Goldberg J.M."/>
            <person name="Li W."/>
            <person name="Martinez-Rossi N.M."/>
            <person name="Monod M."/>
            <person name="Shelest E."/>
            <person name="Barton R.C."/>
            <person name="Birch E."/>
            <person name="Brakhage A.A."/>
            <person name="Chen Z."/>
            <person name="Gurr S.J."/>
            <person name="Heiman D."/>
            <person name="Heitman J."/>
            <person name="Kosti I."/>
            <person name="Rossi A."/>
            <person name="Saif S."/>
            <person name="Samalova M."/>
            <person name="Saunders C.W."/>
            <person name="Shea T."/>
            <person name="Summerbell R.C."/>
            <person name="Xu J."/>
            <person name="Young S."/>
            <person name="Zeng Q."/>
            <person name="Birren B.W."/>
            <person name="Cuomo C.A."/>
            <person name="White T.C."/>
        </authorList>
    </citation>
    <scope>NUCLEOTIDE SEQUENCE [LARGE SCALE GENOMIC DNA]</scope>
    <source>
        <strain evidence="3">CBS 112818</strain>
    </source>
</reference>
<evidence type="ECO:0000313" key="2">
    <source>
        <dbReference type="EMBL" id="EGD97489.1"/>
    </source>
</evidence>